<dbReference type="AlphaFoldDB" id="A0AAV3ARN3"/>
<dbReference type="PRINTS" id="PR00259">
    <property type="entry name" value="TMFOUR"/>
</dbReference>
<dbReference type="InterPro" id="IPR018499">
    <property type="entry name" value="Tetraspanin/Peripherin"/>
</dbReference>
<protein>
    <submittedName>
        <fullName evidence="8">Uncharacterized protein</fullName>
    </submittedName>
</protein>
<keyword evidence="6" id="KW-0325">Glycoprotein</keyword>
<evidence type="ECO:0000256" key="6">
    <source>
        <dbReference type="ARBA" id="ARBA00023180"/>
    </source>
</evidence>
<dbReference type="GO" id="GO:0005886">
    <property type="term" value="C:plasma membrane"/>
    <property type="evidence" value="ECO:0007669"/>
    <property type="project" value="TreeGrafter"/>
</dbReference>
<feature type="transmembrane region" description="Helical" evidence="7">
    <location>
        <begin position="55"/>
        <end position="74"/>
    </location>
</feature>
<evidence type="ECO:0000256" key="7">
    <source>
        <dbReference type="SAM" id="Phobius"/>
    </source>
</evidence>
<evidence type="ECO:0000256" key="2">
    <source>
        <dbReference type="ARBA" id="ARBA00006840"/>
    </source>
</evidence>
<evidence type="ECO:0000313" key="9">
    <source>
        <dbReference type="Proteomes" id="UP001181693"/>
    </source>
</evidence>
<keyword evidence="4 7" id="KW-1133">Transmembrane helix</keyword>
<feature type="transmembrane region" description="Helical" evidence="7">
    <location>
        <begin position="12"/>
        <end position="35"/>
    </location>
</feature>
<keyword evidence="3 7" id="KW-0812">Transmembrane</keyword>
<evidence type="ECO:0000256" key="4">
    <source>
        <dbReference type="ARBA" id="ARBA00022989"/>
    </source>
</evidence>
<comment type="caution">
    <text evidence="8">The sequence shown here is derived from an EMBL/GenBank/DDBJ whole genome shotgun (WGS) entry which is preliminary data.</text>
</comment>
<dbReference type="Pfam" id="PF00335">
    <property type="entry name" value="Tetraspanin"/>
    <property type="match status" value="1"/>
</dbReference>
<dbReference type="EMBL" id="DYDO01000001">
    <property type="protein sequence ID" value="DBA34036.1"/>
    <property type="molecule type" value="Genomic_DNA"/>
</dbReference>
<keyword evidence="9" id="KW-1185">Reference proteome</keyword>
<gene>
    <name evidence="8" type="ORF">GDO54_001642</name>
</gene>
<evidence type="ECO:0000256" key="1">
    <source>
        <dbReference type="ARBA" id="ARBA00004141"/>
    </source>
</evidence>
<dbReference type="PROSITE" id="PS00421">
    <property type="entry name" value="TM4_1"/>
    <property type="match status" value="1"/>
</dbReference>
<evidence type="ECO:0000313" key="8">
    <source>
        <dbReference type="EMBL" id="DBA34036.1"/>
    </source>
</evidence>
<dbReference type="PANTHER" id="PTHR19282:SF39">
    <property type="entry name" value="LEUKOCYTE SURFACE ANTIGEN CD53"/>
    <property type="match status" value="1"/>
</dbReference>
<comment type="similarity">
    <text evidence="2">Belongs to the tetraspanin (TM4SF) family.</text>
</comment>
<proteinExistence type="inferred from homology"/>
<evidence type="ECO:0000256" key="5">
    <source>
        <dbReference type="ARBA" id="ARBA00023136"/>
    </source>
</evidence>
<sequence>MSKCVRILKYMLFVFNLLFWALGCSIVAIGIYFVVHNIYGSLFPNIPSLTTGNVLILFGCVIMVFGFIGCMGAIKENKCLLLTVSIYRRFMFISSNYRGMFLFFLGSPLQSLLQTPIQHIFAIKLSSTRYTSMKQNYSDGLV</sequence>
<dbReference type="PROSITE" id="PS51257">
    <property type="entry name" value="PROKAR_LIPOPROTEIN"/>
    <property type="match status" value="1"/>
</dbReference>
<organism evidence="8 9">
    <name type="scientific">Pyxicephalus adspersus</name>
    <name type="common">African bullfrog</name>
    <dbReference type="NCBI Taxonomy" id="30357"/>
    <lineage>
        <taxon>Eukaryota</taxon>
        <taxon>Metazoa</taxon>
        <taxon>Chordata</taxon>
        <taxon>Craniata</taxon>
        <taxon>Vertebrata</taxon>
        <taxon>Euteleostomi</taxon>
        <taxon>Amphibia</taxon>
        <taxon>Batrachia</taxon>
        <taxon>Anura</taxon>
        <taxon>Neobatrachia</taxon>
        <taxon>Ranoidea</taxon>
        <taxon>Pyxicephalidae</taxon>
        <taxon>Pyxicephalinae</taxon>
        <taxon>Pyxicephalus</taxon>
    </lineage>
</organism>
<comment type="subcellular location">
    <subcellularLocation>
        <location evidence="1">Membrane</location>
        <topology evidence="1">Multi-pass membrane protein</topology>
    </subcellularLocation>
</comment>
<name>A0AAV3ARN3_PYXAD</name>
<dbReference type="PANTHER" id="PTHR19282">
    <property type="entry name" value="TETRASPANIN"/>
    <property type="match status" value="1"/>
</dbReference>
<keyword evidence="5 7" id="KW-0472">Membrane</keyword>
<accession>A0AAV3ARN3</accession>
<dbReference type="InterPro" id="IPR018503">
    <property type="entry name" value="Tetraspanin_CS"/>
</dbReference>
<evidence type="ECO:0000256" key="3">
    <source>
        <dbReference type="ARBA" id="ARBA00022692"/>
    </source>
</evidence>
<dbReference type="Proteomes" id="UP001181693">
    <property type="component" value="Unassembled WGS sequence"/>
</dbReference>
<reference evidence="8" key="1">
    <citation type="thesis" date="2020" institute="ProQuest LLC" country="789 East Eisenhower Parkway, Ann Arbor, MI, USA">
        <title>Comparative Genomics and Chromosome Evolution.</title>
        <authorList>
            <person name="Mudd A.B."/>
        </authorList>
    </citation>
    <scope>NUCLEOTIDE SEQUENCE</scope>
    <source>
        <strain evidence="8">1538</strain>
        <tissue evidence="8">Blood</tissue>
    </source>
</reference>